<dbReference type="Pfam" id="PF07883">
    <property type="entry name" value="Cupin_2"/>
    <property type="match status" value="1"/>
</dbReference>
<dbReference type="SUPFAM" id="SSF51182">
    <property type="entry name" value="RmlC-like cupins"/>
    <property type="match status" value="1"/>
</dbReference>
<dbReference type="EMBL" id="JBHSDJ010000125">
    <property type="protein sequence ID" value="MFC4248620.1"/>
    <property type="molecule type" value="Genomic_DNA"/>
</dbReference>
<name>A0ABD5P2T3_9EURY</name>
<evidence type="ECO:0000256" key="1">
    <source>
        <dbReference type="SAM" id="MobiDB-lite"/>
    </source>
</evidence>
<protein>
    <submittedName>
        <fullName evidence="3">Cupin domain-containing protein</fullName>
    </submittedName>
</protein>
<evidence type="ECO:0000259" key="2">
    <source>
        <dbReference type="Pfam" id="PF07883"/>
    </source>
</evidence>
<evidence type="ECO:0000313" key="4">
    <source>
        <dbReference type="Proteomes" id="UP001595821"/>
    </source>
</evidence>
<dbReference type="GeneID" id="71853630"/>
<feature type="region of interest" description="Disordered" evidence="1">
    <location>
        <begin position="1"/>
        <end position="22"/>
    </location>
</feature>
<dbReference type="InterPro" id="IPR011051">
    <property type="entry name" value="RmlC_Cupin_sf"/>
</dbReference>
<comment type="caution">
    <text evidence="3">The sequence shown here is derived from an EMBL/GenBank/DDBJ whole genome shotgun (WGS) entry which is preliminary data.</text>
</comment>
<dbReference type="Gene3D" id="2.60.120.10">
    <property type="entry name" value="Jelly Rolls"/>
    <property type="match status" value="1"/>
</dbReference>
<gene>
    <name evidence="3" type="ORF">ACFOZ7_17090</name>
</gene>
<organism evidence="3 4">
    <name type="scientific">Natribaculum luteum</name>
    <dbReference type="NCBI Taxonomy" id="1586232"/>
    <lineage>
        <taxon>Archaea</taxon>
        <taxon>Methanobacteriati</taxon>
        <taxon>Methanobacteriota</taxon>
        <taxon>Stenosarchaea group</taxon>
        <taxon>Halobacteria</taxon>
        <taxon>Halobacteriales</taxon>
        <taxon>Natrialbaceae</taxon>
        <taxon>Natribaculum</taxon>
    </lineage>
</organism>
<evidence type="ECO:0000313" key="3">
    <source>
        <dbReference type="EMBL" id="MFC4248620.1"/>
    </source>
</evidence>
<dbReference type="Proteomes" id="UP001595821">
    <property type="component" value="Unassembled WGS sequence"/>
</dbReference>
<dbReference type="RefSeq" id="WP_246973959.1">
    <property type="nucleotide sequence ID" value="NZ_CP095397.1"/>
</dbReference>
<dbReference type="AlphaFoldDB" id="A0ABD5P2T3"/>
<accession>A0ABD5P2T3</accession>
<sequence length="107" mass="11709">MTDDDHATPTEHVALADLEDRPHAQVFDGEPRTVRLALEAGEGVASHRHPDRRIVLHVLEGRLAVTLGDDEHVVERGELLQFDGRRSVAPEALEDSVAVIVLAPRVA</sequence>
<dbReference type="InterPro" id="IPR013096">
    <property type="entry name" value="Cupin_2"/>
</dbReference>
<dbReference type="InterPro" id="IPR014710">
    <property type="entry name" value="RmlC-like_jellyroll"/>
</dbReference>
<proteinExistence type="predicted"/>
<feature type="domain" description="Cupin type-2" evidence="2">
    <location>
        <begin position="37"/>
        <end position="94"/>
    </location>
</feature>
<reference evidence="3 4" key="1">
    <citation type="journal article" date="2014" name="Int. J. Syst. Evol. Microbiol.">
        <title>Complete genome sequence of Corynebacterium casei LMG S-19264T (=DSM 44701T), isolated from a smear-ripened cheese.</title>
        <authorList>
            <consortium name="US DOE Joint Genome Institute (JGI-PGF)"/>
            <person name="Walter F."/>
            <person name="Albersmeier A."/>
            <person name="Kalinowski J."/>
            <person name="Ruckert C."/>
        </authorList>
    </citation>
    <scope>NUCLEOTIDE SEQUENCE [LARGE SCALE GENOMIC DNA]</scope>
    <source>
        <strain evidence="3 4">IBRC-M 10912</strain>
    </source>
</reference>